<dbReference type="Proteomes" id="UP000561459">
    <property type="component" value="Unassembled WGS sequence"/>
</dbReference>
<reference evidence="1 2" key="1">
    <citation type="submission" date="2020-08" db="EMBL/GenBank/DDBJ databases">
        <title>Genomic Encyclopedia of Type Strains, Phase IV (KMG-IV): sequencing the most valuable type-strain genomes for metagenomic binning, comparative biology and taxonomic classification.</title>
        <authorList>
            <person name="Goeker M."/>
        </authorList>
    </citation>
    <scope>NUCLEOTIDE SEQUENCE [LARGE SCALE GENOMIC DNA]</scope>
    <source>
        <strain evidence="1 2">DSM 27568</strain>
    </source>
</reference>
<keyword evidence="2" id="KW-1185">Reference proteome</keyword>
<sequence>MSGPDKAACQASGGRVERRGRLGSELCVRPFADAGKSCTDSAQCQGKCIAMGNTAEPQTAGQCQADDRLFGCYSEIKGGKSAYTICVD</sequence>
<evidence type="ECO:0000313" key="2">
    <source>
        <dbReference type="Proteomes" id="UP000561459"/>
    </source>
</evidence>
<name>A0A7W6C013_9SPHN</name>
<dbReference type="EMBL" id="JACIDY010000007">
    <property type="protein sequence ID" value="MBB3941016.1"/>
    <property type="molecule type" value="Genomic_DNA"/>
</dbReference>
<organism evidence="1 2">
    <name type="scientific">Novosphingobium fluoreni</name>
    <dbReference type="NCBI Taxonomy" id="1391222"/>
    <lineage>
        <taxon>Bacteria</taxon>
        <taxon>Pseudomonadati</taxon>
        <taxon>Pseudomonadota</taxon>
        <taxon>Alphaproteobacteria</taxon>
        <taxon>Sphingomonadales</taxon>
        <taxon>Sphingomonadaceae</taxon>
        <taxon>Novosphingobium</taxon>
    </lineage>
</organism>
<accession>A0A7W6C013</accession>
<dbReference type="RefSeq" id="WP_246388713.1">
    <property type="nucleotide sequence ID" value="NZ_JACIDY010000007.1"/>
</dbReference>
<protein>
    <submittedName>
        <fullName evidence="1">Uncharacterized protein</fullName>
    </submittedName>
</protein>
<dbReference type="AlphaFoldDB" id="A0A7W6C013"/>
<gene>
    <name evidence="1" type="ORF">GGR39_002684</name>
</gene>
<proteinExistence type="predicted"/>
<comment type="caution">
    <text evidence="1">The sequence shown here is derived from an EMBL/GenBank/DDBJ whole genome shotgun (WGS) entry which is preliminary data.</text>
</comment>
<evidence type="ECO:0000313" key="1">
    <source>
        <dbReference type="EMBL" id="MBB3941016.1"/>
    </source>
</evidence>